<dbReference type="GO" id="GO:0030246">
    <property type="term" value="F:carbohydrate binding"/>
    <property type="evidence" value="ECO:0007669"/>
    <property type="project" value="TreeGrafter"/>
</dbReference>
<keyword evidence="1" id="KW-0732">Signal</keyword>
<accession>A0A0D0HQG8</accession>
<reference evidence="2 3" key="1">
    <citation type="submission" date="2014-05" db="EMBL/GenBank/DDBJ databases">
        <title>Methylome analysis of the phasevarions of Haemophilus influenzae.</title>
        <authorList>
            <person name="Atack J.M."/>
            <person name="Fox K.L."/>
            <person name="Power P.M."/>
            <person name="Clark T."/>
            <person name="Jurcisek J."/>
            <person name="Korlach J."/>
            <person name="Bakaletz L.O."/>
            <person name="Jennings M.P."/>
        </authorList>
    </citation>
    <scope>NUCLEOTIDE SEQUENCE [LARGE SCALE GENOMIC DNA]</scope>
    <source>
        <strain evidence="2 3">1209</strain>
    </source>
</reference>
<dbReference type="GO" id="GO:0055085">
    <property type="term" value="P:transmembrane transport"/>
    <property type="evidence" value="ECO:0007669"/>
    <property type="project" value="InterPro"/>
</dbReference>
<evidence type="ECO:0000256" key="1">
    <source>
        <dbReference type="ARBA" id="ARBA00022729"/>
    </source>
</evidence>
<dbReference type="CDD" id="cd13671">
    <property type="entry name" value="PBP2_TRAP_SBP_like_3"/>
    <property type="match status" value="1"/>
</dbReference>
<organism evidence="2 3">
    <name type="scientific">Haemophilus influenzae</name>
    <dbReference type="NCBI Taxonomy" id="727"/>
    <lineage>
        <taxon>Bacteria</taxon>
        <taxon>Pseudomonadati</taxon>
        <taxon>Pseudomonadota</taxon>
        <taxon>Gammaproteobacteria</taxon>
        <taxon>Pasteurellales</taxon>
        <taxon>Pasteurellaceae</taxon>
        <taxon>Haemophilus</taxon>
    </lineage>
</organism>
<dbReference type="NCBIfam" id="NF037995">
    <property type="entry name" value="TRAP_S1"/>
    <property type="match status" value="1"/>
</dbReference>
<dbReference type="RefSeq" id="WP_005663250.1">
    <property type="nucleotide sequence ID" value="NZ_BGNA01000031.1"/>
</dbReference>
<dbReference type="Gene3D" id="3.40.190.170">
    <property type="entry name" value="Bacterial extracellular solute-binding protein, family 7"/>
    <property type="match status" value="1"/>
</dbReference>
<dbReference type="InterPro" id="IPR018389">
    <property type="entry name" value="DctP_fam"/>
</dbReference>
<dbReference type="InterPro" id="IPR038404">
    <property type="entry name" value="TRAP_DctP_sf"/>
</dbReference>
<dbReference type="NCBIfam" id="TIGR00787">
    <property type="entry name" value="dctP"/>
    <property type="match status" value="1"/>
</dbReference>
<keyword evidence="2" id="KW-0675">Receptor</keyword>
<dbReference type="EMBL" id="JMQP01000002">
    <property type="protein sequence ID" value="KIS35925.1"/>
    <property type="molecule type" value="Genomic_DNA"/>
</dbReference>
<dbReference type="GO" id="GO:0030288">
    <property type="term" value="C:outer membrane-bounded periplasmic space"/>
    <property type="evidence" value="ECO:0007669"/>
    <property type="project" value="InterPro"/>
</dbReference>
<comment type="caution">
    <text evidence="2">The sequence shown here is derived from an EMBL/GenBank/DDBJ whole genome shotgun (WGS) entry which is preliminary data.</text>
</comment>
<dbReference type="Proteomes" id="UP000050700">
    <property type="component" value="Unassembled WGS sequence"/>
</dbReference>
<dbReference type="AlphaFoldDB" id="A0A0D0HQG8"/>
<proteinExistence type="predicted"/>
<dbReference type="PANTHER" id="PTHR33376:SF2">
    <property type="entry name" value="DICARBOXYLATE-BINDING PERIPLASMIC PROTEIN"/>
    <property type="match status" value="1"/>
</dbReference>
<gene>
    <name evidence="2" type="primary">yiaO</name>
    <name evidence="2" type="ORF">NTHI1209_01544</name>
</gene>
<protein>
    <submittedName>
        <fullName evidence="2">Extracytoplasmic solute receptor protein yiaO</fullName>
    </submittedName>
</protein>
<dbReference type="Pfam" id="PF03480">
    <property type="entry name" value="DctP"/>
    <property type="match status" value="1"/>
</dbReference>
<evidence type="ECO:0000313" key="2">
    <source>
        <dbReference type="EMBL" id="KIS35925.1"/>
    </source>
</evidence>
<dbReference type="PIRSF" id="PIRSF006470">
    <property type="entry name" value="DctB"/>
    <property type="match status" value="1"/>
</dbReference>
<dbReference type="SUPFAM" id="SSF53850">
    <property type="entry name" value="Periplasmic binding protein-like II"/>
    <property type="match status" value="1"/>
</dbReference>
<name>A0A0D0HQG8_HAEIF</name>
<evidence type="ECO:0000313" key="3">
    <source>
        <dbReference type="Proteomes" id="UP000050700"/>
    </source>
</evidence>
<dbReference type="InterPro" id="IPR004682">
    <property type="entry name" value="TRAP_DctP"/>
</dbReference>
<dbReference type="PANTHER" id="PTHR33376">
    <property type="match status" value="1"/>
</dbReference>
<dbReference type="PATRIC" id="fig|727.564.peg.1480"/>
<sequence>MQIKKHMLSCALTLALSAGVVFSASAKTVLKLSHNNDKTHPVHISMQYMADEVKKLTNGDVVIRIYPNSQLGSQRESMELLQAGSLDMAKSNASELEAFEPSYGAYNIPYLFHDMNHYYRVLLDPAVGQKILDSSKGKGFVGLTYYDGGARSFYAAKPIQSPEDLKGMKIRVQPSPTAVEMIKLMGANPTPLAYGELYTALQQKVVDGAENNETALTLARHGEVAKYFSRDEHTMIPDVLVIGQKSWDKLTPEQQQALKKAADDSMMYHKDLWQKMIAETTQEAKDKLGVTFVEVDKKPFIDATKDMHDAAKSNPLLKEYIERIDSLATK</sequence>